<feature type="compositionally biased region" description="Basic and acidic residues" evidence="3">
    <location>
        <begin position="125"/>
        <end position="134"/>
    </location>
</feature>
<evidence type="ECO:0000259" key="4">
    <source>
        <dbReference type="SMART" id="SM01233"/>
    </source>
</evidence>
<feature type="compositionally biased region" description="Low complexity" evidence="3">
    <location>
        <begin position="26"/>
        <end position="52"/>
    </location>
</feature>
<dbReference type="SMART" id="SM01233">
    <property type="entry name" value="HABP4_PAI-RBP1"/>
    <property type="match status" value="1"/>
</dbReference>
<feature type="domain" description="Hyaluronan/mRNA-binding protein" evidence="4">
    <location>
        <begin position="161"/>
        <end position="268"/>
    </location>
</feature>
<dbReference type="GO" id="GO:0005737">
    <property type="term" value="C:cytoplasm"/>
    <property type="evidence" value="ECO:0007669"/>
    <property type="project" value="UniProtKB-SubCell"/>
</dbReference>
<dbReference type="GO" id="GO:0005634">
    <property type="term" value="C:nucleus"/>
    <property type="evidence" value="ECO:0007669"/>
    <property type="project" value="TreeGrafter"/>
</dbReference>
<dbReference type="PANTHER" id="PTHR12299">
    <property type="entry name" value="HYALURONIC ACID-BINDING PROTEIN 4"/>
    <property type="match status" value="1"/>
</dbReference>
<evidence type="ECO:0000256" key="2">
    <source>
        <dbReference type="ARBA" id="ARBA00022490"/>
    </source>
</evidence>
<sequence length="371" mass="39489">MATTNPFDLLGDDNAEDPSQLIAAQQKLAAAAAQHKKLAPAAQAKPSAEQQQTKPPPKLPSRPLPPAEAVREARSEGGRGGGRGGVRGYGGGRGSGGFNHDSANSDSSFSNSGVPAGRGAVEEGEPGKSTERRGYSGPRGPFRGGRRGGSNNGEAGDGERPRRAFERRSGTGRGNEVKREGGGRGNWGTQTDEIVVTEEVVNETEKDVVDEKPAGEEEAADSNKENPANETEDKEPEDKEMTLEEYEKLLEEKRKALQTLKTEERKVDAKEFESMQQLSSKKDSTDIFIKLGSDKDRRREAFEKEEKAKKSVSINEFLKPAEGGRNYGPGGRGRGRGSGSGSRGGFGGSATRNVAAPSIEDPSHFPTLGAK</sequence>
<dbReference type="InterPro" id="IPR039764">
    <property type="entry name" value="HABP4/SERBP1-like"/>
</dbReference>
<feature type="compositionally biased region" description="Pro residues" evidence="3">
    <location>
        <begin position="54"/>
        <end position="66"/>
    </location>
</feature>
<dbReference type="AlphaFoldDB" id="A0A8T1NA26"/>
<evidence type="ECO:0000256" key="3">
    <source>
        <dbReference type="SAM" id="MobiDB-lite"/>
    </source>
</evidence>
<feature type="compositionally biased region" description="Basic and acidic residues" evidence="3">
    <location>
        <begin position="203"/>
        <end position="215"/>
    </location>
</feature>
<dbReference type="InterPro" id="IPR019084">
    <property type="entry name" value="STM1-like_N"/>
</dbReference>
<evidence type="ECO:0000313" key="5">
    <source>
        <dbReference type="EMBL" id="KAG6628539.1"/>
    </source>
</evidence>
<dbReference type="Pfam" id="PF04774">
    <property type="entry name" value="HABP4_PAI-RBP1"/>
    <property type="match status" value="1"/>
</dbReference>
<evidence type="ECO:0000313" key="6">
    <source>
        <dbReference type="Proteomes" id="UP000811609"/>
    </source>
</evidence>
<reference evidence="5" key="1">
    <citation type="submission" date="2020-12" db="EMBL/GenBank/DDBJ databases">
        <title>WGS assembly of Carya illinoinensis cv. Pawnee.</title>
        <authorList>
            <person name="Platts A."/>
            <person name="Shu S."/>
            <person name="Wright S."/>
            <person name="Barry K."/>
            <person name="Edger P."/>
            <person name="Pires J.C."/>
            <person name="Schmutz J."/>
        </authorList>
    </citation>
    <scope>NUCLEOTIDE SEQUENCE</scope>
    <source>
        <tissue evidence="5">Leaf</tissue>
    </source>
</reference>
<proteinExistence type="predicted"/>
<comment type="caution">
    <text evidence="5">The sequence shown here is derived from an EMBL/GenBank/DDBJ whole genome shotgun (WGS) entry which is preliminary data.</text>
</comment>
<evidence type="ECO:0000256" key="1">
    <source>
        <dbReference type="ARBA" id="ARBA00004496"/>
    </source>
</evidence>
<feature type="region of interest" description="Disordered" evidence="3">
    <location>
        <begin position="263"/>
        <end position="371"/>
    </location>
</feature>
<dbReference type="EMBL" id="CM031822">
    <property type="protein sequence ID" value="KAG6628539.1"/>
    <property type="molecule type" value="Genomic_DNA"/>
</dbReference>
<gene>
    <name evidence="5" type="ORF">CIPAW_14G020000</name>
</gene>
<protein>
    <recommendedName>
        <fullName evidence="4">Hyaluronan/mRNA-binding protein domain-containing protein</fullName>
    </recommendedName>
</protein>
<dbReference type="Proteomes" id="UP000811609">
    <property type="component" value="Chromosome 14"/>
</dbReference>
<feature type="compositionally biased region" description="Low complexity" evidence="3">
    <location>
        <begin position="98"/>
        <end position="112"/>
    </location>
</feature>
<feature type="compositionally biased region" description="Gly residues" evidence="3">
    <location>
        <begin position="325"/>
        <end position="348"/>
    </location>
</feature>
<keyword evidence="2" id="KW-0963">Cytoplasm</keyword>
<keyword evidence="6" id="KW-1185">Reference proteome</keyword>
<feature type="compositionally biased region" description="Basic and acidic residues" evidence="3">
    <location>
        <begin position="157"/>
        <end position="182"/>
    </location>
</feature>
<feature type="compositionally biased region" description="Gly residues" evidence="3">
    <location>
        <begin position="78"/>
        <end position="97"/>
    </location>
</feature>
<feature type="region of interest" description="Disordered" evidence="3">
    <location>
        <begin position="26"/>
        <end position="241"/>
    </location>
</feature>
<feature type="region of interest" description="Disordered" evidence="3">
    <location>
        <begin position="1"/>
        <end position="20"/>
    </location>
</feature>
<dbReference type="Pfam" id="PF09598">
    <property type="entry name" value="Stm1_N"/>
    <property type="match status" value="1"/>
</dbReference>
<organism evidence="5 6">
    <name type="scientific">Carya illinoinensis</name>
    <name type="common">Pecan</name>
    <dbReference type="NCBI Taxonomy" id="32201"/>
    <lineage>
        <taxon>Eukaryota</taxon>
        <taxon>Viridiplantae</taxon>
        <taxon>Streptophyta</taxon>
        <taxon>Embryophyta</taxon>
        <taxon>Tracheophyta</taxon>
        <taxon>Spermatophyta</taxon>
        <taxon>Magnoliopsida</taxon>
        <taxon>eudicotyledons</taxon>
        <taxon>Gunneridae</taxon>
        <taxon>Pentapetalae</taxon>
        <taxon>rosids</taxon>
        <taxon>fabids</taxon>
        <taxon>Fagales</taxon>
        <taxon>Juglandaceae</taxon>
        <taxon>Carya</taxon>
    </lineage>
</organism>
<feature type="compositionally biased region" description="Basic and acidic residues" evidence="3">
    <location>
        <begin position="292"/>
        <end position="309"/>
    </location>
</feature>
<accession>A0A8T1NA26</accession>
<dbReference type="PANTHER" id="PTHR12299:SF78">
    <property type="entry name" value="RGG REPEATS NUCLEAR RNA BINDING PROTEIN C"/>
    <property type="match status" value="1"/>
</dbReference>
<feature type="compositionally biased region" description="Basic and acidic residues" evidence="3">
    <location>
        <begin position="263"/>
        <end position="273"/>
    </location>
</feature>
<dbReference type="GO" id="GO:0003729">
    <property type="term" value="F:mRNA binding"/>
    <property type="evidence" value="ECO:0007669"/>
    <property type="project" value="TreeGrafter"/>
</dbReference>
<comment type="subcellular location">
    <subcellularLocation>
        <location evidence="1">Cytoplasm</location>
    </subcellularLocation>
</comment>
<name>A0A8T1NA26_CARIL</name>
<dbReference type="InterPro" id="IPR006861">
    <property type="entry name" value="HABP4_PAIRBP1-bd"/>
</dbReference>